<evidence type="ECO:0000256" key="1">
    <source>
        <dbReference type="SAM" id="MobiDB-lite"/>
    </source>
</evidence>
<gene>
    <name evidence="4" type="ORF">Air01nite_39810</name>
</gene>
<comment type="caution">
    <text evidence="4">The sequence shown here is derived from an EMBL/GenBank/DDBJ whole genome shotgun (WGS) entry which is preliminary data.</text>
</comment>
<organism evidence="4 5">
    <name type="scientific">Asanoa iriomotensis</name>
    <dbReference type="NCBI Taxonomy" id="234613"/>
    <lineage>
        <taxon>Bacteria</taxon>
        <taxon>Bacillati</taxon>
        <taxon>Actinomycetota</taxon>
        <taxon>Actinomycetes</taxon>
        <taxon>Micromonosporales</taxon>
        <taxon>Micromonosporaceae</taxon>
        <taxon>Asanoa</taxon>
    </lineage>
</organism>
<reference evidence="4 5" key="1">
    <citation type="submission" date="2021-01" db="EMBL/GenBank/DDBJ databases">
        <title>Whole genome shotgun sequence of Asanoa iriomotensis NBRC 100142.</title>
        <authorList>
            <person name="Komaki H."/>
            <person name="Tamura T."/>
        </authorList>
    </citation>
    <scope>NUCLEOTIDE SEQUENCE [LARGE SCALE GENOMIC DNA]</scope>
    <source>
        <strain evidence="4 5">NBRC 100142</strain>
    </source>
</reference>
<feature type="region of interest" description="Disordered" evidence="1">
    <location>
        <begin position="328"/>
        <end position="361"/>
    </location>
</feature>
<feature type="region of interest" description="Disordered" evidence="1">
    <location>
        <begin position="179"/>
        <end position="200"/>
    </location>
</feature>
<feature type="signal peptide" evidence="3">
    <location>
        <begin position="1"/>
        <end position="31"/>
    </location>
</feature>
<name>A0ABQ4C523_9ACTN</name>
<dbReference type="RefSeq" id="WP_203704201.1">
    <property type="nucleotide sequence ID" value="NZ_BAAALU010000002.1"/>
</dbReference>
<dbReference type="PROSITE" id="PS51318">
    <property type="entry name" value="TAT"/>
    <property type="match status" value="1"/>
</dbReference>
<evidence type="ECO:0000313" key="4">
    <source>
        <dbReference type="EMBL" id="GIF57886.1"/>
    </source>
</evidence>
<keyword evidence="2" id="KW-0812">Transmembrane</keyword>
<dbReference type="InterPro" id="IPR006311">
    <property type="entry name" value="TAT_signal"/>
</dbReference>
<feature type="compositionally biased region" description="Gly residues" evidence="1">
    <location>
        <begin position="345"/>
        <end position="359"/>
    </location>
</feature>
<dbReference type="Proteomes" id="UP000624325">
    <property type="component" value="Unassembled WGS sequence"/>
</dbReference>
<evidence type="ECO:0000313" key="5">
    <source>
        <dbReference type="Proteomes" id="UP000624325"/>
    </source>
</evidence>
<feature type="transmembrane region" description="Helical" evidence="2">
    <location>
        <begin position="366"/>
        <end position="386"/>
    </location>
</feature>
<proteinExistence type="predicted"/>
<sequence length="395" mass="40076">MNSRSRAALLRAGAATAMAVGLVAVAGPAYAADGPNVSVNPVSSVIAKGVKKANAKPFQVDLPNIGNADATGVTVKLDLSKLAAGVGFIRPDGCEKTGRAKFTCAVGDIPAGQDVVFGVPLFSTKAMVTDDAGYFSVTAVVPGDSDTEDNSADVYVKVERKTYDLTVWAQDVYAEVVADGDEDGEEKKTPVPPGGTAPLDSAIFNHGSKRVVGLAYSVEVPAGVSFASVPADCYAVEAETPTLSCENDEVVLKPGEVFLPGLTVKVDHGTAAGTHPGGLVYAVALEPGADDAEQPGDEARMATQGQRRVLSDADPTDNWAFFDVFVGTAPTQEPSPSPSEPGNPGNPGGGSGGGDGGLPVTGPQTALIAGVGAAVLAGGIVLLLALRRRRTFSAE</sequence>
<keyword evidence="3" id="KW-0732">Signal</keyword>
<feature type="chain" id="PRO_5045792904" description="LPXTG-motif cell wall-anchored protein" evidence="3">
    <location>
        <begin position="32"/>
        <end position="395"/>
    </location>
</feature>
<dbReference type="EMBL" id="BONC01000027">
    <property type="protein sequence ID" value="GIF57886.1"/>
    <property type="molecule type" value="Genomic_DNA"/>
</dbReference>
<evidence type="ECO:0008006" key="6">
    <source>
        <dbReference type="Google" id="ProtNLM"/>
    </source>
</evidence>
<evidence type="ECO:0000256" key="2">
    <source>
        <dbReference type="SAM" id="Phobius"/>
    </source>
</evidence>
<accession>A0ABQ4C523</accession>
<keyword evidence="2" id="KW-1133">Transmembrane helix</keyword>
<keyword evidence="5" id="KW-1185">Reference proteome</keyword>
<protein>
    <recommendedName>
        <fullName evidence="6">LPXTG-motif cell wall-anchored protein</fullName>
    </recommendedName>
</protein>
<evidence type="ECO:0000256" key="3">
    <source>
        <dbReference type="SAM" id="SignalP"/>
    </source>
</evidence>
<keyword evidence="2" id="KW-0472">Membrane</keyword>